<comment type="caution">
    <text evidence="3">The sequence shown here is derived from an EMBL/GenBank/DDBJ whole genome shotgun (WGS) entry which is preliminary data.</text>
</comment>
<dbReference type="EMBL" id="DUZY01000334">
    <property type="protein sequence ID" value="DAD49677.1"/>
    <property type="molecule type" value="Genomic_DNA"/>
</dbReference>
<gene>
    <name evidence="3" type="ORF">HUJ06_000202</name>
    <name evidence="2" type="ORF">HUJ06_019196</name>
    <name evidence="1" type="ORF">HUJ06_031925</name>
</gene>
<proteinExistence type="predicted"/>
<dbReference type="AlphaFoldDB" id="A0A822ZXS7"/>
<dbReference type="EMBL" id="DUZY01000073">
    <property type="protein sequence ID" value="DAD49385.1"/>
    <property type="molecule type" value="Genomic_DNA"/>
</dbReference>
<organism evidence="3 4">
    <name type="scientific">Nelumbo nucifera</name>
    <name type="common">Sacred lotus</name>
    <dbReference type="NCBI Taxonomy" id="4432"/>
    <lineage>
        <taxon>Eukaryota</taxon>
        <taxon>Viridiplantae</taxon>
        <taxon>Streptophyta</taxon>
        <taxon>Embryophyta</taxon>
        <taxon>Tracheophyta</taxon>
        <taxon>Spermatophyta</taxon>
        <taxon>Magnoliopsida</taxon>
        <taxon>Proteales</taxon>
        <taxon>Nelumbonaceae</taxon>
        <taxon>Nelumbo</taxon>
    </lineage>
</organism>
<name>A0A822ZXS7_NELNU</name>
<evidence type="ECO:0000313" key="2">
    <source>
        <dbReference type="EMBL" id="DAD49385.1"/>
    </source>
</evidence>
<dbReference type="EMBL" id="DUZY01000009">
    <property type="protein sequence ID" value="DAD49239.1"/>
    <property type="molecule type" value="Genomic_DNA"/>
</dbReference>
<dbReference type="Proteomes" id="UP000607653">
    <property type="component" value="Unassembled WGS sequence"/>
</dbReference>
<keyword evidence="4" id="KW-1185">Reference proteome</keyword>
<evidence type="ECO:0000313" key="4">
    <source>
        <dbReference type="Proteomes" id="UP000607653"/>
    </source>
</evidence>
<protein>
    <submittedName>
        <fullName evidence="3">Uncharacterized protein</fullName>
    </submittedName>
</protein>
<sequence length="29" mass="3529">MIHTYSSRSLEICPYMYMDKEYLIGKEIN</sequence>
<evidence type="ECO:0000313" key="1">
    <source>
        <dbReference type="EMBL" id="DAD49239.1"/>
    </source>
</evidence>
<evidence type="ECO:0000313" key="3">
    <source>
        <dbReference type="EMBL" id="DAD49677.1"/>
    </source>
</evidence>
<accession>A0A822ZXS7</accession>
<reference evidence="3 4" key="1">
    <citation type="journal article" date="2020" name="Mol. Biol. Evol.">
        <title>Distinct Expression and Methylation Patterns for Genes with Different Fates following a Single Whole-Genome Duplication in Flowering Plants.</title>
        <authorList>
            <person name="Shi T."/>
            <person name="Rahmani R.S."/>
            <person name="Gugger P.F."/>
            <person name="Wang M."/>
            <person name="Li H."/>
            <person name="Zhang Y."/>
            <person name="Li Z."/>
            <person name="Wang Q."/>
            <person name="Van de Peer Y."/>
            <person name="Marchal K."/>
            <person name="Chen J."/>
        </authorList>
    </citation>
    <scope>NUCLEOTIDE SEQUENCE [LARGE SCALE GENOMIC DNA]</scope>
    <source>
        <tissue evidence="3">Leaf</tissue>
    </source>
</reference>